<keyword evidence="2" id="KW-1003">Cell membrane</keyword>
<feature type="transmembrane region" description="Helical" evidence="7">
    <location>
        <begin position="105"/>
        <end position="125"/>
    </location>
</feature>
<dbReference type="Pfam" id="PF09335">
    <property type="entry name" value="VTT_dom"/>
    <property type="match status" value="1"/>
</dbReference>
<evidence type="ECO:0000256" key="1">
    <source>
        <dbReference type="ARBA" id="ARBA00004651"/>
    </source>
</evidence>
<sequence>MTETLLALVPTYGVWLILFGVMLSTLAIPVPVSMLVMTAGGFASTGDMVLWQVQAAALGGCMLGDQLAYNIARKGGTRLIGGLKARPRLGPAVIRAEAMLERKGAVAVFLSRTVLSPLGPYMGYLSGALRFNWWAFTAAAGVGAACWAVAYSYLGYTFATRIAEIASLISNALGFILAGCVVVGLGVYLWRSYLADRGEQSPDPADRQGIKDGVGRDEGEV</sequence>
<dbReference type="EMBL" id="BMYJ01000004">
    <property type="protein sequence ID" value="GHC54262.1"/>
    <property type="molecule type" value="Genomic_DNA"/>
</dbReference>
<dbReference type="InterPro" id="IPR032816">
    <property type="entry name" value="VTT_dom"/>
</dbReference>
<name>A0A918TMD3_9RHOB</name>
<dbReference type="PANTHER" id="PTHR42709:SF6">
    <property type="entry name" value="UNDECAPRENYL PHOSPHATE TRANSPORTER A"/>
    <property type="match status" value="1"/>
</dbReference>
<accession>A0A918TMD3</accession>
<evidence type="ECO:0000256" key="7">
    <source>
        <dbReference type="SAM" id="Phobius"/>
    </source>
</evidence>
<feature type="transmembrane region" description="Helical" evidence="7">
    <location>
        <begin position="12"/>
        <end position="36"/>
    </location>
</feature>
<reference evidence="9" key="1">
    <citation type="journal article" date="2014" name="Int. J. Syst. Evol. Microbiol.">
        <title>Complete genome sequence of Corynebacterium casei LMG S-19264T (=DSM 44701T), isolated from a smear-ripened cheese.</title>
        <authorList>
            <consortium name="US DOE Joint Genome Institute (JGI-PGF)"/>
            <person name="Walter F."/>
            <person name="Albersmeier A."/>
            <person name="Kalinowski J."/>
            <person name="Ruckert C."/>
        </authorList>
    </citation>
    <scope>NUCLEOTIDE SEQUENCE</scope>
    <source>
        <strain evidence="9">KCTC 23310</strain>
    </source>
</reference>
<comment type="subcellular location">
    <subcellularLocation>
        <location evidence="1">Cell membrane</location>
        <topology evidence="1">Multi-pass membrane protein</topology>
    </subcellularLocation>
</comment>
<dbReference type="InterPro" id="IPR051311">
    <property type="entry name" value="DedA_domain"/>
</dbReference>
<evidence type="ECO:0000256" key="2">
    <source>
        <dbReference type="ARBA" id="ARBA00022475"/>
    </source>
</evidence>
<comment type="caution">
    <text evidence="9">The sequence shown here is derived from an EMBL/GenBank/DDBJ whole genome shotgun (WGS) entry which is preliminary data.</text>
</comment>
<keyword evidence="4 7" id="KW-1133">Transmembrane helix</keyword>
<reference evidence="9" key="2">
    <citation type="submission" date="2020-09" db="EMBL/GenBank/DDBJ databases">
        <authorList>
            <person name="Sun Q."/>
            <person name="Kim S."/>
        </authorList>
    </citation>
    <scope>NUCLEOTIDE SEQUENCE</scope>
    <source>
        <strain evidence="9">KCTC 23310</strain>
    </source>
</reference>
<gene>
    <name evidence="9" type="ORF">GCM10007315_16400</name>
</gene>
<evidence type="ECO:0000259" key="8">
    <source>
        <dbReference type="Pfam" id="PF09335"/>
    </source>
</evidence>
<evidence type="ECO:0000313" key="10">
    <source>
        <dbReference type="Proteomes" id="UP000638981"/>
    </source>
</evidence>
<proteinExistence type="predicted"/>
<dbReference type="Proteomes" id="UP000638981">
    <property type="component" value="Unassembled WGS sequence"/>
</dbReference>
<evidence type="ECO:0000256" key="4">
    <source>
        <dbReference type="ARBA" id="ARBA00022989"/>
    </source>
</evidence>
<keyword evidence="5 7" id="KW-0472">Membrane</keyword>
<feature type="region of interest" description="Disordered" evidence="6">
    <location>
        <begin position="197"/>
        <end position="221"/>
    </location>
</feature>
<dbReference type="AlphaFoldDB" id="A0A918TMD3"/>
<protein>
    <recommendedName>
        <fullName evidence="8">VTT domain-containing protein</fullName>
    </recommendedName>
</protein>
<dbReference type="RefSeq" id="WP_189411146.1">
    <property type="nucleotide sequence ID" value="NZ_BMYJ01000004.1"/>
</dbReference>
<evidence type="ECO:0000256" key="6">
    <source>
        <dbReference type="SAM" id="MobiDB-lite"/>
    </source>
</evidence>
<feature type="domain" description="VTT" evidence="8">
    <location>
        <begin position="30"/>
        <end position="156"/>
    </location>
</feature>
<feature type="transmembrane region" description="Helical" evidence="7">
    <location>
        <begin position="131"/>
        <end position="156"/>
    </location>
</feature>
<evidence type="ECO:0000256" key="3">
    <source>
        <dbReference type="ARBA" id="ARBA00022692"/>
    </source>
</evidence>
<organism evidence="9 10">
    <name type="scientific">Neogemmobacter tilapiae</name>
    <dbReference type="NCBI Taxonomy" id="875041"/>
    <lineage>
        <taxon>Bacteria</taxon>
        <taxon>Pseudomonadati</taxon>
        <taxon>Pseudomonadota</taxon>
        <taxon>Alphaproteobacteria</taxon>
        <taxon>Rhodobacterales</taxon>
        <taxon>Paracoccaceae</taxon>
        <taxon>Neogemmobacter</taxon>
    </lineage>
</organism>
<dbReference type="PANTHER" id="PTHR42709">
    <property type="entry name" value="ALKALINE PHOSPHATASE LIKE PROTEIN"/>
    <property type="match status" value="1"/>
</dbReference>
<feature type="transmembrane region" description="Helical" evidence="7">
    <location>
        <begin position="168"/>
        <end position="190"/>
    </location>
</feature>
<evidence type="ECO:0000256" key="5">
    <source>
        <dbReference type="ARBA" id="ARBA00023136"/>
    </source>
</evidence>
<keyword evidence="3 7" id="KW-0812">Transmembrane</keyword>
<evidence type="ECO:0000313" key="9">
    <source>
        <dbReference type="EMBL" id="GHC54262.1"/>
    </source>
</evidence>
<keyword evidence="10" id="KW-1185">Reference proteome</keyword>
<dbReference type="GO" id="GO:0005886">
    <property type="term" value="C:plasma membrane"/>
    <property type="evidence" value="ECO:0007669"/>
    <property type="project" value="UniProtKB-SubCell"/>
</dbReference>